<dbReference type="PANTHER" id="PTHR11177">
    <property type="entry name" value="CHITINASE"/>
    <property type="match status" value="1"/>
</dbReference>
<dbReference type="RefSeq" id="WP_197528236.1">
    <property type="nucleotide sequence ID" value="NZ_SJPO01000017.1"/>
</dbReference>
<dbReference type="PROSITE" id="PS51910">
    <property type="entry name" value="GH18_2"/>
    <property type="match status" value="1"/>
</dbReference>
<dbReference type="AlphaFoldDB" id="A0A5C5XU37"/>
<dbReference type="InterPro" id="IPR011583">
    <property type="entry name" value="Chitinase_II/V-like_cat"/>
</dbReference>
<dbReference type="EMBL" id="SJPO01000017">
    <property type="protein sequence ID" value="TWT66238.1"/>
    <property type="molecule type" value="Genomic_DNA"/>
</dbReference>
<name>A0A5C5XU37_9BACT</name>
<comment type="catalytic activity">
    <reaction evidence="1">
        <text>Random endo-hydrolysis of N-acetyl-beta-D-glucosaminide (1-&gt;4)-beta-linkages in chitin and chitodextrins.</text>
        <dbReference type="EC" id="3.2.1.14"/>
    </reaction>
</comment>
<proteinExistence type="predicted"/>
<keyword evidence="5" id="KW-0326">Glycosidase</keyword>
<dbReference type="GO" id="GO:0005576">
    <property type="term" value="C:extracellular region"/>
    <property type="evidence" value="ECO:0007669"/>
    <property type="project" value="TreeGrafter"/>
</dbReference>
<dbReference type="Proteomes" id="UP000318478">
    <property type="component" value="Unassembled WGS sequence"/>
</dbReference>
<evidence type="ECO:0000313" key="6">
    <source>
        <dbReference type="Proteomes" id="UP000318478"/>
    </source>
</evidence>
<evidence type="ECO:0000259" key="4">
    <source>
        <dbReference type="PROSITE" id="PS51910"/>
    </source>
</evidence>
<dbReference type="InterPro" id="IPR029070">
    <property type="entry name" value="Chitinase_insertion_sf"/>
</dbReference>
<dbReference type="Pfam" id="PF00704">
    <property type="entry name" value="Glyco_hydro_18"/>
    <property type="match status" value="1"/>
</dbReference>
<comment type="caution">
    <text evidence="5">The sequence shown here is derived from an EMBL/GenBank/DDBJ whole genome shotgun (WGS) entry which is preliminary data.</text>
</comment>
<accession>A0A5C5XU37</accession>
<sequence>MPVVLGYYPAYEGFNEASIPWDRFTHVCHAFITSDKQGQIETNDKVPSRSLTERAARHDTPVILSVGGWGDADGFEMATSSPEKMASWVEDLTQIVVEYGYAGVDVDWEFPKDESTKQRFTQLVRAIRSSFDRVTTTTGMRLLITSAVTARPAEGKWIDGPALEGAIDFLNVMTYDFSGPFTAVASHHTPLFGSPEDPESAWRSTQAAMAYWEETQGFPRSKLNVGIPLYGRKFPLRQPYTATSGARAAGFGTPTYRQILKLIDAGWTLKQDAHAKAPWILAPQGELGIVAFDDEASARRKAEWARSQGYRGIFFWAIGHDSLPEGRFPLLDASIAGWQGAE</sequence>
<dbReference type="GO" id="GO:0005975">
    <property type="term" value="P:carbohydrate metabolic process"/>
    <property type="evidence" value="ECO:0007669"/>
    <property type="project" value="InterPro"/>
</dbReference>
<feature type="domain" description="GH18" evidence="4">
    <location>
        <begin position="2"/>
        <end position="341"/>
    </location>
</feature>
<keyword evidence="3" id="KW-0146">Chitin degradation</keyword>
<dbReference type="SUPFAM" id="SSF51445">
    <property type="entry name" value="(Trans)glycosidases"/>
    <property type="match status" value="1"/>
</dbReference>
<reference evidence="5 6" key="1">
    <citation type="submission" date="2019-02" db="EMBL/GenBank/DDBJ databases">
        <title>Deep-cultivation of Planctomycetes and their phenomic and genomic characterization uncovers novel biology.</title>
        <authorList>
            <person name="Wiegand S."/>
            <person name="Jogler M."/>
            <person name="Boedeker C."/>
            <person name="Pinto D."/>
            <person name="Vollmers J."/>
            <person name="Rivas-Marin E."/>
            <person name="Kohn T."/>
            <person name="Peeters S.H."/>
            <person name="Heuer A."/>
            <person name="Rast P."/>
            <person name="Oberbeckmann S."/>
            <person name="Bunk B."/>
            <person name="Jeske O."/>
            <person name="Meyerdierks A."/>
            <person name="Storesund J.E."/>
            <person name="Kallscheuer N."/>
            <person name="Luecker S."/>
            <person name="Lage O.M."/>
            <person name="Pohl T."/>
            <person name="Merkel B.J."/>
            <person name="Hornburger P."/>
            <person name="Mueller R.-W."/>
            <person name="Bruemmer F."/>
            <person name="Labrenz M."/>
            <person name="Spormann A.M."/>
            <person name="Op Den Camp H."/>
            <person name="Overmann J."/>
            <person name="Amann R."/>
            <person name="Jetten M.S.M."/>
            <person name="Mascher T."/>
            <person name="Medema M.H."/>
            <person name="Devos D.P."/>
            <person name="Kaster A.-K."/>
            <person name="Ovreas L."/>
            <person name="Rohde M."/>
            <person name="Galperin M.Y."/>
            <person name="Jogler C."/>
        </authorList>
    </citation>
    <scope>NUCLEOTIDE SEQUENCE [LARGE SCALE GENOMIC DNA]</scope>
    <source>
        <strain evidence="5 6">Pla123a</strain>
    </source>
</reference>
<keyword evidence="3" id="KW-0119">Carbohydrate metabolism</keyword>
<dbReference type="GO" id="GO:0006032">
    <property type="term" value="P:chitin catabolic process"/>
    <property type="evidence" value="ECO:0007669"/>
    <property type="project" value="UniProtKB-KW"/>
</dbReference>
<keyword evidence="5" id="KW-0378">Hydrolase</keyword>
<evidence type="ECO:0000256" key="2">
    <source>
        <dbReference type="ARBA" id="ARBA00012729"/>
    </source>
</evidence>
<dbReference type="InterPro" id="IPR017853">
    <property type="entry name" value="GH"/>
</dbReference>
<gene>
    <name evidence="5" type="primary">chiB</name>
    <name evidence="5" type="ORF">Pla123a_47620</name>
</gene>
<keyword evidence="3" id="KW-0624">Polysaccharide degradation</keyword>
<dbReference type="EC" id="3.2.1.14" evidence="2"/>
<dbReference type="SMART" id="SM00636">
    <property type="entry name" value="Glyco_18"/>
    <property type="match status" value="1"/>
</dbReference>
<dbReference type="InterPro" id="IPR001223">
    <property type="entry name" value="Glyco_hydro18_cat"/>
</dbReference>
<dbReference type="PANTHER" id="PTHR11177:SF317">
    <property type="entry name" value="CHITINASE 12-RELATED"/>
    <property type="match status" value="1"/>
</dbReference>
<organism evidence="5 6">
    <name type="scientific">Posidoniimonas polymericola</name>
    <dbReference type="NCBI Taxonomy" id="2528002"/>
    <lineage>
        <taxon>Bacteria</taxon>
        <taxon>Pseudomonadati</taxon>
        <taxon>Planctomycetota</taxon>
        <taxon>Planctomycetia</taxon>
        <taxon>Pirellulales</taxon>
        <taxon>Lacipirellulaceae</taxon>
        <taxon>Posidoniimonas</taxon>
    </lineage>
</organism>
<dbReference type="InterPro" id="IPR050314">
    <property type="entry name" value="Glycosyl_Hydrlase_18"/>
</dbReference>
<dbReference type="GO" id="GO:0008843">
    <property type="term" value="F:endochitinase activity"/>
    <property type="evidence" value="ECO:0007669"/>
    <property type="project" value="UniProtKB-EC"/>
</dbReference>
<dbReference type="Gene3D" id="3.20.20.80">
    <property type="entry name" value="Glycosidases"/>
    <property type="match status" value="1"/>
</dbReference>
<dbReference type="Gene3D" id="3.10.50.10">
    <property type="match status" value="1"/>
</dbReference>
<evidence type="ECO:0000256" key="1">
    <source>
        <dbReference type="ARBA" id="ARBA00000822"/>
    </source>
</evidence>
<dbReference type="GO" id="GO:0008061">
    <property type="term" value="F:chitin binding"/>
    <property type="evidence" value="ECO:0007669"/>
    <property type="project" value="InterPro"/>
</dbReference>
<protein>
    <recommendedName>
        <fullName evidence="2">chitinase</fullName>
        <ecNumber evidence="2">3.2.1.14</ecNumber>
    </recommendedName>
</protein>
<evidence type="ECO:0000256" key="3">
    <source>
        <dbReference type="ARBA" id="ARBA00023024"/>
    </source>
</evidence>
<evidence type="ECO:0000313" key="5">
    <source>
        <dbReference type="EMBL" id="TWT66238.1"/>
    </source>
</evidence>
<keyword evidence="6" id="KW-1185">Reference proteome</keyword>